<dbReference type="Gene3D" id="3.40.50.150">
    <property type="entry name" value="Vaccinia Virus protein VP39"/>
    <property type="match status" value="1"/>
</dbReference>
<evidence type="ECO:0000313" key="2">
    <source>
        <dbReference type="EMBL" id="CAH0998946.1"/>
    </source>
</evidence>
<feature type="domain" description="Methyltransferase" evidence="1">
    <location>
        <begin position="43"/>
        <end position="139"/>
    </location>
</feature>
<keyword evidence="2" id="KW-0489">Methyltransferase</keyword>
<evidence type="ECO:0000259" key="1">
    <source>
        <dbReference type="Pfam" id="PF13649"/>
    </source>
</evidence>
<gene>
    <name evidence="2" type="primary">olsG_2</name>
    <name evidence="2" type="ORF">LEM8419_00241</name>
</gene>
<dbReference type="InterPro" id="IPR041698">
    <property type="entry name" value="Methyltransf_25"/>
</dbReference>
<dbReference type="Pfam" id="PF13649">
    <property type="entry name" value="Methyltransf_25"/>
    <property type="match status" value="1"/>
</dbReference>
<name>A0ABM9AWT9_9BACT</name>
<keyword evidence="2" id="KW-0808">Transferase</keyword>
<dbReference type="SUPFAM" id="SSF53335">
    <property type="entry name" value="S-adenosyl-L-methionine-dependent methyltransferases"/>
    <property type="match status" value="1"/>
</dbReference>
<accession>A0ABM9AWT9</accession>
<evidence type="ECO:0000313" key="3">
    <source>
        <dbReference type="Proteomes" id="UP000837803"/>
    </source>
</evidence>
<dbReference type="Proteomes" id="UP000837803">
    <property type="component" value="Unassembled WGS sequence"/>
</dbReference>
<organism evidence="2 3">
    <name type="scientific">Neolewinella maritima</name>
    <dbReference type="NCBI Taxonomy" id="1383882"/>
    <lineage>
        <taxon>Bacteria</taxon>
        <taxon>Pseudomonadati</taxon>
        <taxon>Bacteroidota</taxon>
        <taxon>Saprospiria</taxon>
        <taxon>Saprospirales</taxon>
        <taxon>Lewinellaceae</taxon>
        <taxon>Neolewinella</taxon>
    </lineage>
</organism>
<dbReference type="RefSeq" id="WP_238749146.1">
    <property type="nucleotide sequence ID" value="NZ_CAKLPZ010000001.1"/>
</dbReference>
<dbReference type="EC" id="2.1.1.344" evidence="2"/>
<proteinExistence type="predicted"/>
<dbReference type="GO" id="GO:0008168">
    <property type="term" value="F:methyltransferase activity"/>
    <property type="evidence" value="ECO:0007669"/>
    <property type="project" value="UniProtKB-KW"/>
</dbReference>
<reference evidence="2" key="1">
    <citation type="submission" date="2021-12" db="EMBL/GenBank/DDBJ databases">
        <authorList>
            <person name="Rodrigo-Torres L."/>
            <person name="Arahal R. D."/>
            <person name="Lucena T."/>
        </authorList>
    </citation>
    <scope>NUCLEOTIDE SEQUENCE</scope>
    <source>
        <strain evidence="2">CECT 8419</strain>
    </source>
</reference>
<comment type="caution">
    <text evidence="2">The sequence shown here is derived from an EMBL/GenBank/DDBJ whole genome shotgun (WGS) entry which is preliminary data.</text>
</comment>
<dbReference type="GO" id="GO:0032259">
    <property type="term" value="P:methylation"/>
    <property type="evidence" value="ECO:0007669"/>
    <property type="project" value="UniProtKB-KW"/>
</dbReference>
<keyword evidence="3" id="KW-1185">Reference proteome</keyword>
<dbReference type="InterPro" id="IPR029063">
    <property type="entry name" value="SAM-dependent_MTases_sf"/>
</dbReference>
<dbReference type="CDD" id="cd02440">
    <property type="entry name" value="AdoMet_MTases"/>
    <property type="match status" value="1"/>
</dbReference>
<sequence length="183" mass="20087">MNNWSFFREAIRNFRSTGAIARASPLLIKRLIESVPSRVPLTVIELGPGDGCITSALLGRLHSESSLTAFEINPAFVQRLGCLADPRLRVLPVGAELLTDHFSPGSVDFVVSSLPLSMIPQVTKEEIIRQAQVVLRPEGHFLQYQYALQDYGLLKDSFDKVSVGFTLANLPPAFVYSCSLGLV</sequence>
<dbReference type="EMBL" id="CAKLPZ010000001">
    <property type="protein sequence ID" value="CAH0998946.1"/>
    <property type="molecule type" value="Genomic_DNA"/>
</dbReference>
<protein>
    <submittedName>
        <fullName evidence="2">Ornithine lipid N-methyltransferase</fullName>
        <ecNumber evidence="2">2.1.1.344</ecNumber>
    </submittedName>
</protein>